<dbReference type="STRING" id="1448308.A0A2T2P9U2"/>
<organism evidence="3 4">
    <name type="scientific">Corynespora cassiicola Philippines</name>
    <dbReference type="NCBI Taxonomy" id="1448308"/>
    <lineage>
        <taxon>Eukaryota</taxon>
        <taxon>Fungi</taxon>
        <taxon>Dikarya</taxon>
        <taxon>Ascomycota</taxon>
        <taxon>Pezizomycotina</taxon>
        <taxon>Dothideomycetes</taxon>
        <taxon>Pleosporomycetidae</taxon>
        <taxon>Pleosporales</taxon>
        <taxon>Corynesporascaceae</taxon>
        <taxon>Corynespora</taxon>
    </lineage>
</organism>
<dbReference type="OrthoDB" id="2342176at2759"/>
<dbReference type="EMBL" id="KZ678128">
    <property type="protein sequence ID" value="PSN74423.1"/>
    <property type="molecule type" value="Genomic_DNA"/>
</dbReference>
<name>A0A2T2P9U2_CORCC</name>
<evidence type="ECO:0000313" key="4">
    <source>
        <dbReference type="Proteomes" id="UP000240883"/>
    </source>
</evidence>
<gene>
    <name evidence="3" type="ORF">BS50DRAFT_15739</name>
</gene>
<dbReference type="PANTHER" id="PTHR36182:SF2">
    <property type="entry name" value="LYTIC POLYSACCHARIDE MONOOXYGENASE"/>
    <property type="match status" value="1"/>
</dbReference>
<evidence type="ECO:0000256" key="1">
    <source>
        <dbReference type="SAM" id="MobiDB-lite"/>
    </source>
</evidence>
<dbReference type="AlphaFoldDB" id="A0A2T2P9U2"/>
<feature type="signal peptide" evidence="2">
    <location>
        <begin position="1"/>
        <end position="18"/>
    </location>
</feature>
<feature type="region of interest" description="Disordered" evidence="1">
    <location>
        <begin position="236"/>
        <end position="338"/>
    </location>
</feature>
<accession>A0A2T2P9U2</accession>
<feature type="compositionally biased region" description="Gly residues" evidence="1">
    <location>
        <begin position="236"/>
        <end position="265"/>
    </location>
</feature>
<dbReference type="Proteomes" id="UP000240883">
    <property type="component" value="Unassembled WGS sequence"/>
</dbReference>
<keyword evidence="4" id="KW-1185">Reference proteome</keyword>
<proteinExistence type="predicted"/>
<dbReference type="Gene3D" id="2.70.50.70">
    <property type="match status" value="1"/>
</dbReference>
<feature type="chain" id="PRO_5015686343" description="Lytic polysaccharide monooxygenase" evidence="2">
    <location>
        <begin position="19"/>
        <end position="398"/>
    </location>
</feature>
<dbReference type="PANTHER" id="PTHR36182">
    <property type="entry name" value="PROTEIN, PUTATIVE (AFU_ORTHOLOGUE AFUA_6G10930)-RELATED"/>
    <property type="match status" value="1"/>
</dbReference>
<keyword evidence="2" id="KW-0732">Signal</keyword>
<protein>
    <recommendedName>
        <fullName evidence="5">Lytic polysaccharide monooxygenase</fullName>
    </recommendedName>
</protein>
<feature type="compositionally biased region" description="Low complexity" evidence="1">
    <location>
        <begin position="292"/>
        <end position="301"/>
    </location>
</feature>
<evidence type="ECO:0000256" key="2">
    <source>
        <dbReference type="SAM" id="SignalP"/>
    </source>
</evidence>
<evidence type="ECO:0000313" key="3">
    <source>
        <dbReference type="EMBL" id="PSN74423.1"/>
    </source>
</evidence>
<evidence type="ECO:0008006" key="5">
    <source>
        <dbReference type="Google" id="ProtNLM"/>
    </source>
</evidence>
<sequence length="398" mass="39857">MLFSQTSSLLALAAGASAHMILREPVPYGQATLNSSPLEAGDFPCKQRSGAYEVTEMNQWAAGDNKTIKFTGSAVHGGGSCQFSITTDMQPTKESQWKVIHSVIGGCPADAPGNLTPEDPNGHGAGEFPVMMPANIPAGQYSFAWTWINKIGNREFYMNCAPIEVTGSEGGDVSTLSALPDMFVANLPSTSCSTAEEQDFEFPNPGDSVVTGANAAVGNTLTGAGCDVMTKMGAGSGSMGAPSGGSGSSSGSGSGESGSGYGSGSASGSPVAPEVPQNTGGSLAPVDPKPADPVSSAAPSSAPSPAPEAPAAAPSAAPSAPSTPSTGSGNSSGGEAGVSCQNDGEVVCIGSNQWGMCNHGTAVPMALAAGTTCTNGKVSRRSVYAPRAHLHRRHNKHF</sequence>
<reference evidence="3 4" key="1">
    <citation type="journal article" date="2018" name="Front. Microbiol.">
        <title>Genome-Wide Analysis of Corynespora cassiicola Leaf Fall Disease Putative Effectors.</title>
        <authorList>
            <person name="Lopez D."/>
            <person name="Ribeiro S."/>
            <person name="Label P."/>
            <person name="Fumanal B."/>
            <person name="Venisse J.S."/>
            <person name="Kohler A."/>
            <person name="de Oliveira R.R."/>
            <person name="Labutti K."/>
            <person name="Lipzen A."/>
            <person name="Lail K."/>
            <person name="Bauer D."/>
            <person name="Ohm R.A."/>
            <person name="Barry K.W."/>
            <person name="Spatafora J."/>
            <person name="Grigoriev I.V."/>
            <person name="Martin F.M."/>
            <person name="Pujade-Renaud V."/>
        </authorList>
    </citation>
    <scope>NUCLEOTIDE SEQUENCE [LARGE SCALE GENOMIC DNA]</scope>
    <source>
        <strain evidence="3 4">Philippines</strain>
    </source>
</reference>
<feature type="compositionally biased region" description="Low complexity" evidence="1">
    <location>
        <begin position="309"/>
        <end position="329"/>
    </location>
</feature>